<dbReference type="SUPFAM" id="SSF140804">
    <property type="entry name" value="YidB-like"/>
    <property type="match status" value="1"/>
</dbReference>
<evidence type="ECO:0000259" key="1">
    <source>
        <dbReference type="PROSITE" id="PS50222"/>
    </source>
</evidence>
<name>A0ABV8QQ60_9BACT</name>
<dbReference type="PROSITE" id="PS00018">
    <property type="entry name" value="EF_HAND_1"/>
    <property type="match status" value="1"/>
</dbReference>
<dbReference type="EMBL" id="JBHSCZ010000001">
    <property type="protein sequence ID" value="MFC4261790.1"/>
    <property type="molecule type" value="Genomic_DNA"/>
</dbReference>
<proteinExistence type="predicted"/>
<keyword evidence="3" id="KW-1185">Reference proteome</keyword>
<organism evidence="2 3">
    <name type="scientific">Ferruginibacter yonginensis</name>
    <dbReference type="NCBI Taxonomy" id="1310416"/>
    <lineage>
        <taxon>Bacteria</taxon>
        <taxon>Pseudomonadati</taxon>
        <taxon>Bacteroidota</taxon>
        <taxon>Chitinophagia</taxon>
        <taxon>Chitinophagales</taxon>
        <taxon>Chitinophagaceae</taxon>
        <taxon>Ferruginibacter</taxon>
    </lineage>
</organism>
<dbReference type="InterPro" id="IPR018247">
    <property type="entry name" value="EF_Hand_1_Ca_BS"/>
</dbReference>
<comment type="caution">
    <text evidence="2">The sequence shown here is derived from an EMBL/GenBank/DDBJ whole genome shotgun (WGS) entry which is preliminary data.</text>
</comment>
<dbReference type="InterPro" id="IPR027405">
    <property type="entry name" value="YidB-like"/>
</dbReference>
<feature type="domain" description="EF-hand" evidence="1">
    <location>
        <begin position="152"/>
        <end position="177"/>
    </location>
</feature>
<dbReference type="Proteomes" id="UP001595907">
    <property type="component" value="Unassembled WGS sequence"/>
</dbReference>
<dbReference type="InterPro" id="IPR002048">
    <property type="entry name" value="EF_hand_dom"/>
</dbReference>
<dbReference type="RefSeq" id="WP_379706787.1">
    <property type="nucleotide sequence ID" value="NZ_JBHSCZ010000001.1"/>
</dbReference>
<sequence length="195" mass="20159">MFEQLMNLVKENAGEAIINNPAIPNEKNDEAVQTTASSIMDSLKGMLSSGKANDVLSMFSQQPEGNAVANSPVAAAASSNLISTLMSKFGIDSNQASGIASKLIPNVMNQFVNKTNDPNDNSFDIQGIFNSLSGNKTSGLDISSMVSKFGGNALDKNHDGKVDFSDLTAAFSGGKAEGGEGGGGLMDKISGLFGK</sequence>
<evidence type="ECO:0000313" key="3">
    <source>
        <dbReference type="Proteomes" id="UP001595907"/>
    </source>
</evidence>
<accession>A0ABV8QQ60</accession>
<reference evidence="3" key="1">
    <citation type="journal article" date="2019" name="Int. J. Syst. Evol. Microbiol.">
        <title>The Global Catalogue of Microorganisms (GCM) 10K type strain sequencing project: providing services to taxonomists for standard genome sequencing and annotation.</title>
        <authorList>
            <consortium name="The Broad Institute Genomics Platform"/>
            <consortium name="The Broad Institute Genome Sequencing Center for Infectious Disease"/>
            <person name="Wu L."/>
            <person name="Ma J."/>
        </authorList>
    </citation>
    <scope>NUCLEOTIDE SEQUENCE [LARGE SCALE GENOMIC DNA]</scope>
    <source>
        <strain evidence="3">CECT 8289</strain>
    </source>
</reference>
<evidence type="ECO:0000313" key="2">
    <source>
        <dbReference type="EMBL" id="MFC4261790.1"/>
    </source>
</evidence>
<dbReference type="PROSITE" id="PS50222">
    <property type="entry name" value="EF_HAND_2"/>
    <property type="match status" value="1"/>
</dbReference>
<gene>
    <name evidence="2" type="ORF">ACFOWM_02775</name>
</gene>
<protein>
    <recommendedName>
        <fullName evidence="1">EF-hand domain-containing protein</fullName>
    </recommendedName>
</protein>